<organism evidence="2 3">
    <name type="scientific">Desulfitobacterium hafniense DP7</name>
    <dbReference type="NCBI Taxonomy" id="537010"/>
    <lineage>
        <taxon>Bacteria</taxon>
        <taxon>Bacillati</taxon>
        <taxon>Bacillota</taxon>
        <taxon>Clostridia</taxon>
        <taxon>Eubacteriales</taxon>
        <taxon>Desulfitobacteriaceae</taxon>
        <taxon>Desulfitobacterium</taxon>
    </lineage>
</organism>
<dbReference type="InterPro" id="IPR001173">
    <property type="entry name" value="Glyco_trans_2-like"/>
</dbReference>
<gene>
    <name evidence="2" type="ORF">HMPREF0322_04694</name>
</gene>
<feature type="domain" description="Glycosyltransferase 2-like" evidence="1">
    <location>
        <begin position="12"/>
        <end position="135"/>
    </location>
</feature>
<protein>
    <submittedName>
        <fullName evidence="2">Glycosyltransferase, group 2 family protein</fullName>
    </submittedName>
</protein>
<dbReference type="Pfam" id="PF00535">
    <property type="entry name" value="Glycos_transf_2"/>
    <property type="match status" value="1"/>
</dbReference>
<dbReference type="Proteomes" id="UP000004416">
    <property type="component" value="Unassembled WGS sequence"/>
</dbReference>
<evidence type="ECO:0000259" key="1">
    <source>
        <dbReference type="Pfam" id="PF00535"/>
    </source>
</evidence>
<accession>G9XUN5</accession>
<comment type="caution">
    <text evidence="2">The sequence shown here is derived from an EMBL/GenBank/DDBJ whole genome shotgun (WGS) entry which is preliminary data.</text>
</comment>
<dbReference type="PATRIC" id="fig|537010.4.peg.4373"/>
<dbReference type="PANTHER" id="PTHR22916:SF3">
    <property type="entry name" value="UDP-GLCNAC:BETAGAL BETA-1,3-N-ACETYLGLUCOSAMINYLTRANSFERASE-LIKE PROTEIN 1"/>
    <property type="match status" value="1"/>
</dbReference>
<dbReference type="HOGENOM" id="CLU_525658_0_0_9"/>
<dbReference type="GO" id="GO:0016758">
    <property type="term" value="F:hexosyltransferase activity"/>
    <property type="evidence" value="ECO:0007669"/>
    <property type="project" value="UniProtKB-ARBA"/>
</dbReference>
<dbReference type="EMBL" id="AFZX01000131">
    <property type="protein sequence ID" value="EHL04607.1"/>
    <property type="molecule type" value="Genomic_DNA"/>
</dbReference>
<proteinExistence type="predicted"/>
<dbReference type="SUPFAM" id="SSF53448">
    <property type="entry name" value="Nucleotide-diphospho-sugar transferases"/>
    <property type="match status" value="1"/>
</dbReference>
<dbReference type="CDD" id="cd00761">
    <property type="entry name" value="Glyco_tranf_GTA_type"/>
    <property type="match status" value="1"/>
</dbReference>
<keyword evidence="2" id="KW-0808">Transferase</keyword>
<evidence type="ECO:0000313" key="3">
    <source>
        <dbReference type="Proteomes" id="UP000004416"/>
    </source>
</evidence>
<reference evidence="2 3" key="1">
    <citation type="submission" date="2011-08" db="EMBL/GenBank/DDBJ databases">
        <authorList>
            <person name="Weinstock G."/>
            <person name="Sodergren E."/>
            <person name="Clifton S."/>
            <person name="Fulton L."/>
            <person name="Fulton B."/>
            <person name="Courtney L."/>
            <person name="Fronick C."/>
            <person name="Harrison M."/>
            <person name="Strong C."/>
            <person name="Farmer C."/>
            <person name="Delahaunty K."/>
            <person name="Markovic C."/>
            <person name="Hall O."/>
            <person name="Minx P."/>
            <person name="Tomlinson C."/>
            <person name="Mitreva M."/>
            <person name="Hou S."/>
            <person name="Chen J."/>
            <person name="Wollam A."/>
            <person name="Pepin K.H."/>
            <person name="Johnson M."/>
            <person name="Bhonagiri V."/>
            <person name="Zhang X."/>
            <person name="Suruliraj S."/>
            <person name="Warren W."/>
            <person name="Chinwalla A."/>
            <person name="Mardis E.R."/>
            <person name="Wilson R.K."/>
        </authorList>
    </citation>
    <scope>NUCLEOTIDE SEQUENCE [LARGE SCALE GENOMIC DNA]</scope>
    <source>
        <strain evidence="2 3">DP7</strain>
    </source>
</reference>
<dbReference type="Gene3D" id="3.90.550.10">
    <property type="entry name" value="Spore Coat Polysaccharide Biosynthesis Protein SpsA, Chain A"/>
    <property type="match status" value="1"/>
</dbReference>
<sequence length="560" mass="65878">MREKMNCTVFLTIAYNAESTLPRTIESVLSQTEPNWVWYLLDNGAKDRTGEIIKGYAAREPRIIPLVNKENHVYEPGNSWRDIIKYYEDADFLCWLDADDEYKPNFLRRMLDFSITNNLDVAACGSDFIDTQANRLIDQRILPQNLIVEDEGFGTYFTVYHQFVRTYWAKLFSISTLRKYDPERLPSVAYGWDTIFTQEMVRNANRFGILAESLHEYYIFPKSRSHQWKPKRIESDRILYDMAYTFLIDKCGTVSVQNSCFLYHIYFNAIGDTLSVLLNAEVDFSDKTQDILDILQYEKTQILFERGYVQGGELDRRIRRPILNWLFAKKECRTLEGAKKAAQIIGVMYHELSRLVTEDGMKYLLLKMPEMIEYLLQKDYVRMLERLQIWFKRHDADILSLTKIEIFASSALHKPDEEIFALFINIRKNRPQSYEVLNIDKQIVNIIEKYPLLKGISADFAATFSGTIYWVMKSNYSKALNAFLSINNVEINDEEAEAYFLFGQNLSAAAENVDTYIYFKKIWISYLLNSSRKEEAKRELDEFEQLLPEDEDFVELRKRL</sequence>
<dbReference type="PANTHER" id="PTHR22916">
    <property type="entry name" value="GLYCOSYLTRANSFERASE"/>
    <property type="match status" value="1"/>
</dbReference>
<name>G9XUN5_DESHA</name>
<evidence type="ECO:0000313" key="2">
    <source>
        <dbReference type="EMBL" id="EHL04607.1"/>
    </source>
</evidence>
<dbReference type="AlphaFoldDB" id="G9XUN5"/>
<dbReference type="InterPro" id="IPR029044">
    <property type="entry name" value="Nucleotide-diphossugar_trans"/>
</dbReference>